<evidence type="ECO:0000256" key="1">
    <source>
        <dbReference type="ARBA" id="ARBA00007613"/>
    </source>
</evidence>
<dbReference type="EMBL" id="CP039852">
    <property type="protein sequence ID" value="QCZ93721.1"/>
    <property type="molecule type" value="Genomic_DNA"/>
</dbReference>
<protein>
    <submittedName>
        <fullName evidence="3">TolC family protein</fullName>
    </submittedName>
</protein>
<feature type="chain" id="PRO_5023096828" evidence="2">
    <location>
        <begin position="25"/>
        <end position="454"/>
    </location>
</feature>
<evidence type="ECO:0000313" key="3">
    <source>
        <dbReference type="EMBL" id="QCZ93721.1"/>
    </source>
</evidence>
<dbReference type="Gene3D" id="1.20.1600.10">
    <property type="entry name" value="Outer membrane efflux proteins (OEP)"/>
    <property type="match status" value="1"/>
</dbReference>
<reference evidence="3 4" key="1">
    <citation type="submission" date="2019-04" db="EMBL/GenBank/DDBJ databases">
        <title>Salinimonas iocasae sp. nov., a halophilic bacterium isolated from the outer tube casing of tubeworms in Okinawa Trough.</title>
        <authorList>
            <person name="Zhang H."/>
            <person name="Wang H."/>
            <person name="Li C."/>
        </authorList>
    </citation>
    <scope>NUCLEOTIDE SEQUENCE [LARGE SCALE GENOMIC DNA]</scope>
    <source>
        <strain evidence="3 4">KX18D6</strain>
    </source>
</reference>
<dbReference type="Pfam" id="PF02321">
    <property type="entry name" value="OEP"/>
    <property type="match status" value="1"/>
</dbReference>
<dbReference type="KEGG" id="salk:FBQ74_09540"/>
<dbReference type="AlphaFoldDB" id="A0A5B7YDR7"/>
<dbReference type="Proteomes" id="UP000304912">
    <property type="component" value="Chromosome"/>
</dbReference>
<dbReference type="InterPro" id="IPR003423">
    <property type="entry name" value="OMP_efflux"/>
</dbReference>
<proteinExistence type="inferred from homology"/>
<dbReference type="RefSeq" id="WP_139756465.1">
    <property type="nucleotide sequence ID" value="NZ_CP039852.1"/>
</dbReference>
<keyword evidence="4" id="KW-1185">Reference proteome</keyword>
<dbReference type="PANTHER" id="PTHR30203">
    <property type="entry name" value="OUTER MEMBRANE CATION EFFLUX PROTEIN"/>
    <property type="match status" value="1"/>
</dbReference>
<keyword evidence="2" id="KW-0732">Signal</keyword>
<sequence>MRCVFLLGIYSIVTAGCLVGPAAAQQTLSLRDAVTTAQSNDPWLQGSQLQQKAKENRSIAAGELPDPSVSFTMMNLPLDSLKLDQENMTQAQFGISQAFPRGDSRSISQQKLAIESAMGPFERENRRAMIDRDVTLLWLDAWLAMRSKTLIEDNSVLFEQIRDIAQTTYASAAGKSRQQDIIRAELELIRFEDRATVQAQNLEVALSALSEWLQPYQSDSLTLSSSETTSDTLPATLPNIDPALSISALIGTGSDQTLIEHLTRHPTIQAIELQYQASQKDVELAKEQYKPQWKLNASYGWRDDMPSGQSRADLFSVGVTLDVPLFTENRQDRTVRASVYEAQAVKTQKLVVLKSLLAKVREQTRHLVRLNQRESLYSDQILTQAQAQAQASMTAYMNDNGDFSEVVRARITELEARLSALSVQVDKLKRTAQLNYYLTQTSAASDPAKGTINE</sequence>
<comment type="similarity">
    <text evidence="1">Belongs to the outer membrane factor (OMF) (TC 1.B.17) family.</text>
</comment>
<dbReference type="PROSITE" id="PS51257">
    <property type="entry name" value="PROKAR_LIPOPROTEIN"/>
    <property type="match status" value="1"/>
</dbReference>
<evidence type="ECO:0000313" key="4">
    <source>
        <dbReference type="Proteomes" id="UP000304912"/>
    </source>
</evidence>
<feature type="signal peptide" evidence="2">
    <location>
        <begin position="1"/>
        <end position="24"/>
    </location>
</feature>
<name>A0A5B7YDR7_9ALTE</name>
<gene>
    <name evidence="3" type="ORF">FBQ74_09540</name>
</gene>
<dbReference type="GO" id="GO:0015562">
    <property type="term" value="F:efflux transmembrane transporter activity"/>
    <property type="evidence" value="ECO:0007669"/>
    <property type="project" value="InterPro"/>
</dbReference>
<accession>A0A5B7YDR7</accession>
<evidence type="ECO:0000256" key="2">
    <source>
        <dbReference type="SAM" id="SignalP"/>
    </source>
</evidence>
<organism evidence="3 4">
    <name type="scientific">Salinimonas iocasae</name>
    <dbReference type="NCBI Taxonomy" id="2572577"/>
    <lineage>
        <taxon>Bacteria</taxon>
        <taxon>Pseudomonadati</taxon>
        <taxon>Pseudomonadota</taxon>
        <taxon>Gammaproteobacteria</taxon>
        <taxon>Alteromonadales</taxon>
        <taxon>Alteromonadaceae</taxon>
        <taxon>Alteromonas/Salinimonas group</taxon>
        <taxon>Salinimonas</taxon>
    </lineage>
</organism>
<dbReference type="InterPro" id="IPR010131">
    <property type="entry name" value="MdtP/NodT-like"/>
</dbReference>
<dbReference type="SUPFAM" id="SSF56954">
    <property type="entry name" value="Outer membrane efflux proteins (OEP)"/>
    <property type="match status" value="1"/>
</dbReference>
<dbReference type="OrthoDB" id="5607838at2"/>